<comment type="subcellular location">
    <subcellularLocation>
        <location evidence="2 14">Cytoplasm</location>
    </subcellularLocation>
</comment>
<feature type="binding site" evidence="16">
    <location>
        <position position="267"/>
    </location>
    <ligand>
        <name>Mg(2+)</name>
        <dbReference type="ChEBI" id="CHEBI:18420"/>
        <label>2</label>
    </ligand>
</feature>
<dbReference type="InterPro" id="IPR011127">
    <property type="entry name" value="Dala_Dala_lig_N"/>
</dbReference>
<dbReference type="PROSITE" id="PS50975">
    <property type="entry name" value="ATP_GRASP"/>
    <property type="match status" value="1"/>
</dbReference>
<dbReference type="SUPFAM" id="SSF52440">
    <property type="entry name" value="PreATP-grasp domain"/>
    <property type="match status" value="1"/>
</dbReference>
<evidence type="ECO:0000259" key="18">
    <source>
        <dbReference type="PROSITE" id="PS50975"/>
    </source>
</evidence>
<dbReference type="eggNOG" id="COG1181">
    <property type="taxonomic scope" value="Bacteria"/>
</dbReference>
<dbReference type="PIRSF" id="PIRSF039102">
    <property type="entry name" value="Ddl/VanB"/>
    <property type="match status" value="1"/>
</dbReference>
<comment type="catalytic activity">
    <reaction evidence="14">
        <text>2 D-alanine + ATP = D-alanyl-D-alanine + ADP + phosphate + H(+)</text>
        <dbReference type="Rhea" id="RHEA:11224"/>
        <dbReference type="ChEBI" id="CHEBI:15378"/>
        <dbReference type="ChEBI" id="CHEBI:30616"/>
        <dbReference type="ChEBI" id="CHEBI:43474"/>
        <dbReference type="ChEBI" id="CHEBI:57416"/>
        <dbReference type="ChEBI" id="CHEBI:57822"/>
        <dbReference type="ChEBI" id="CHEBI:456216"/>
        <dbReference type="EC" id="6.3.2.4"/>
    </reaction>
</comment>
<evidence type="ECO:0000256" key="4">
    <source>
        <dbReference type="ARBA" id="ARBA00022490"/>
    </source>
</evidence>
<feature type="binding site" evidence="16">
    <location>
        <position position="267"/>
    </location>
    <ligand>
        <name>Mg(2+)</name>
        <dbReference type="ChEBI" id="CHEBI:18420"/>
        <label>1</label>
    </ligand>
</feature>
<reference evidence="19 20" key="2">
    <citation type="journal article" date="2008" name="BMC Genomics">
        <title>Architecture of thermal adaptation in an Exiguobacterium sibiricum strain isolated from 3 million year old permafrost: a genome and transcriptome approach.</title>
        <authorList>
            <person name="Rodrigues D.F."/>
            <person name="Ivanova N."/>
            <person name="He Z."/>
            <person name="Huebner M."/>
            <person name="Zhou J."/>
            <person name="Tiedje J.M."/>
        </authorList>
    </citation>
    <scope>NUCLEOTIDE SEQUENCE [LARGE SCALE GENOMIC DNA]</scope>
    <source>
        <strain evidence="20">DSM 17290 / CIP 109462 / JCM 13490 / 255-15</strain>
    </source>
</reference>
<feature type="active site" evidence="15">
    <location>
        <position position="278"/>
    </location>
</feature>
<dbReference type="HOGENOM" id="CLU_039268_2_0_9"/>
<dbReference type="NCBIfam" id="TIGR01205">
    <property type="entry name" value="D_ala_D_alaTIGR"/>
    <property type="match status" value="1"/>
</dbReference>
<keyword evidence="5 14" id="KW-0436">Ligase</keyword>
<dbReference type="Gene3D" id="3.40.50.20">
    <property type="match status" value="1"/>
</dbReference>
<evidence type="ECO:0000256" key="2">
    <source>
        <dbReference type="ARBA" id="ARBA00004496"/>
    </source>
</evidence>
<dbReference type="PROSITE" id="PS00843">
    <property type="entry name" value="DALA_DALA_LIGASE_1"/>
    <property type="match status" value="1"/>
</dbReference>
<dbReference type="InterPro" id="IPR016185">
    <property type="entry name" value="PreATP-grasp_dom_sf"/>
</dbReference>
<evidence type="ECO:0000256" key="12">
    <source>
        <dbReference type="ARBA" id="ARBA00023211"/>
    </source>
</evidence>
<dbReference type="Proteomes" id="UP000001681">
    <property type="component" value="Chromosome"/>
</dbReference>
<dbReference type="InterPro" id="IPR011761">
    <property type="entry name" value="ATP-grasp"/>
</dbReference>
<gene>
    <name evidence="14" type="primary">ddl</name>
    <name evidence="19" type="ordered locus">Exig_1814</name>
</gene>
<protein>
    <recommendedName>
        <fullName evidence="14">D-alanine--D-alanine ligase</fullName>
        <ecNumber evidence="14">6.3.2.4</ecNumber>
    </recommendedName>
    <alternativeName>
        <fullName evidence="14">D-Ala-D-Ala ligase</fullName>
    </alternativeName>
    <alternativeName>
        <fullName evidence="14">D-alanylalanine synthetase</fullName>
    </alternativeName>
</protein>
<keyword evidence="9 16" id="KW-0460">Magnesium</keyword>
<dbReference type="GO" id="GO:0005737">
    <property type="term" value="C:cytoplasm"/>
    <property type="evidence" value="ECO:0007669"/>
    <property type="project" value="UniProtKB-SubCell"/>
</dbReference>
<dbReference type="RefSeq" id="WP_012370684.1">
    <property type="nucleotide sequence ID" value="NC_010556.1"/>
</dbReference>
<feature type="binding site" evidence="16">
    <location>
        <position position="269"/>
    </location>
    <ligand>
        <name>Mg(2+)</name>
        <dbReference type="ChEBI" id="CHEBI:18420"/>
        <label>2</label>
    </ligand>
</feature>
<dbReference type="InterPro" id="IPR005905">
    <property type="entry name" value="D_ala_D_ala"/>
</dbReference>
<dbReference type="UniPathway" id="UPA00219"/>
<dbReference type="AlphaFoldDB" id="B1YI39"/>
<evidence type="ECO:0000256" key="3">
    <source>
        <dbReference type="ARBA" id="ARBA00010871"/>
    </source>
</evidence>
<evidence type="ECO:0000256" key="1">
    <source>
        <dbReference type="ARBA" id="ARBA00001936"/>
    </source>
</evidence>
<evidence type="ECO:0000256" key="10">
    <source>
        <dbReference type="ARBA" id="ARBA00022960"/>
    </source>
</evidence>
<keyword evidence="11 14" id="KW-0573">Peptidoglycan synthesis</keyword>
<dbReference type="NCBIfam" id="NF002378">
    <property type="entry name" value="PRK01372.1"/>
    <property type="match status" value="1"/>
</dbReference>
<dbReference type="OrthoDB" id="9813261at2"/>
<reference evidence="20" key="3">
    <citation type="submission" date="2008-04" db="EMBL/GenBank/DDBJ databases">
        <title>Complete sequence of chromosome of Exiguobacterium sibiricum 255-15.</title>
        <authorList>
            <consortium name="US DOE Joint Genome Institute"/>
            <person name="Copeland A."/>
            <person name="Lucas S."/>
            <person name="Lapidus A."/>
            <person name="Glavina del Rio T."/>
            <person name="Dalin E."/>
            <person name="Tice H."/>
            <person name="Bruce D."/>
            <person name="Goodwin L."/>
            <person name="Pitluck S."/>
            <person name="Kiss H."/>
            <person name="Chertkov O."/>
            <person name="Monk C."/>
            <person name="Brettin T."/>
            <person name="Detter J.C."/>
            <person name="Han C."/>
            <person name="Kuske C.R."/>
            <person name="Schmutz J."/>
            <person name="Larimer F."/>
            <person name="Land M."/>
            <person name="Hauser L."/>
            <person name="Kyrpides N."/>
            <person name="Mikhailova N."/>
            <person name="Vishnivetskaya T."/>
            <person name="Rodrigues D.F."/>
            <person name="Gilichinsky D."/>
            <person name="Tiedje J."/>
            <person name="Richardson P."/>
        </authorList>
    </citation>
    <scope>NUCLEOTIDE SEQUENCE [LARGE SCALE GENOMIC DNA]</scope>
    <source>
        <strain evidence="20">DSM 17290 / CIP 109462 / JCM 13490 / 255-15</strain>
    </source>
</reference>
<accession>B1YI39</accession>
<evidence type="ECO:0000256" key="11">
    <source>
        <dbReference type="ARBA" id="ARBA00022984"/>
    </source>
</evidence>
<comment type="function">
    <text evidence="14">Cell wall formation.</text>
</comment>
<dbReference type="InterPro" id="IPR000291">
    <property type="entry name" value="D-Ala_lig_Van_CS"/>
</dbReference>
<evidence type="ECO:0000256" key="6">
    <source>
        <dbReference type="ARBA" id="ARBA00022723"/>
    </source>
</evidence>
<evidence type="ECO:0000256" key="16">
    <source>
        <dbReference type="PIRSR" id="PIRSR039102-3"/>
    </source>
</evidence>
<dbReference type="GO" id="GO:0008716">
    <property type="term" value="F:D-alanine-D-alanine ligase activity"/>
    <property type="evidence" value="ECO:0007669"/>
    <property type="project" value="UniProtKB-UniRule"/>
</dbReference>
<feature type="active site" evidence="15">
    <location>
        <position position="143"/>
    </location>
</feature>
<dbReference type="PANTHER" id="PTHR23132:SF23">
    <property type="entry name" value="D-ALANINE--D-ALANINE LIGASE B"/>
    <property type="match status" value="1"/>
</dbReference>
<comment type="similarity">
    <text evidence="3 14">Belongs to the D-alanine--D-alanine ligase family.</text>
</comment>
<keyword evidence="10 14" id="KW-0133">Cell shape</keyword>
<keyword evidence="8 17" id="KW-0067">ATP-binding</keyword>
<dbReference type="InterPro" id="IPR013815">
    <property type="entry name" value="ATP_grasp_subdomain_1"/>
</dbReference>
<dbReference type="Gene3D" id="3.30.1490.20">
    <property type="entry name" value="ATP-grasp fold, A domain"/>
    <property type="match status" value="1"/>
</dbReference>
<dbReference type="SUPFAM" id="SSF56059">
    <property type="entry name" value="Glutathione synthetase ATP-binding domain-like"/>
    <property type="match status" value="1"/>
</dbReference>
<name>B1YI39_EXIS2</name>
<comment type="pathway">
    <text evidence="14">Cell wall biogenesis; peptidoglycan biosynthesis.</text>
</comment>
<dbReference type="HAMAP" id="MF_00047">
    <property type="entry name" value="Dala_Dala_lig"/>
    <property type="match status" value="1"/>
</dbReference>
<dbReference type="GO" id="GO:0009252">
    <property type="term" value="P:peptidoglycan biosynthetic process"/>
    <property type="evidence" value="ECO:0007669"/>
    <property type="project" value="UniProtKB-UniRule"/>
</dbReference>
<dbReference type="Pfam" id="PF07478">
    <property type="entry name" value="Dala_Dala_lig_C"/>
    <property type="match status" value="1"/>
</dbReference>
<evidence type="ECO:0000256" key="17">
    <source>
        <dbReference type="PROSITE-ProRule" id="PRU00409"/>
    </source>
</evidence>
<evidence type="ECO:0000313" key="20">
    <source>
        <dbReference type="Proteomes" id="UP000001681"/>
    </source>
</evidence>
<dbReference type="EMBL" id="CP001022">
    <property type="protein sequence ID" value="ACB61266.1"/>
    <property type="molecule type" value="Genomic_DNA"/>
</dbReference>
<dbReference type="GO" id="GO:0046872">
    <property type="term" value="F:metal ion binding"/>
    <property type="evidence" value="ECO:0007669"/>
    <property type="project" value="UniProtKB-KW"/>
</dbReference>
<dbReference type="PANTHER" id="PTHR23132">
    <property type="entry name" value="D-ALANINE--D-ALANINE LIGASE"/>
    <property type="match status" value="1"/>
</dbReference>
<feature type="binding site" evidence="16">
    <location>
        <position position="254"/>
    </location>
    <ligand>
        <name>Mg(2+)</name>
        <dbReference type="ChEBI" id="CHEBI:18420"/>
        <label>1</label>
    </ligand>
</feature>
<evidence type="ECO:0000313" key="19">
    <source>
        <dbReference type="EMBL" id="ACB61266.1"/>
    </source>
</evidence>
<dbReference type="Pfam" id="PF01820">
    <property type="entry name" value="Dala_Dala_lig_N"/>
    <property type="match status" value="2"/>
</dbReference>
<keyword evidence="12 16" id="KW-0464">Manganese</keyword>
<evidence type="ECO:0000256" key="9">
    <source>
        <dbReference type="ARBA" id="ARBA00022842"/>
    </source>
</evidence>
<dbReference type="Gene3D" id="3.30.470.20">
    <property type="entry name" value="ATP-grasp fold, B domain"/>
    <property type="match status" value="1"/>
</dbReference>
<comment type="cofactor">
    <cofactor evidence="16">
        <name>Mg(2+)</name>
        <dbReference type="ChEBI" id="CHEBI:18420"/>
    </cofactor>
    <cofactor evidence="16">
        <name>Mn(2+)</name>
        <dbReference type="ChEBI" id="CHEBI:29035"/>
    </cofactor>
    <text evidence="16">Binds 2 magnesium or manganese ions per subunit.</text>
</comment>
<dbReference type="KEGG" id="esi:Exig_1814"/>
<organism evidence="19 20">
    <name type="scientific">Exiguobacterium sibiricum (strain DSM 17290 / CCUG 55495 / CIP 109462 / JCM 13490 / 255-15)</name>
    <dbReference type="NCBI Taxonomy" id="262543"/>
    <lineage>
        <taxon>Bacteria</taxon>
        <taxon>Bacillati</taxon>
        <taxon>Bacillota</taxon>
        <taxon>Bacilli</taxon>
        <taxon>Bacillales</taxon>
        <taxon>Bacillales Family XII. Incertae Sedis</taxon>
        <taxon>Exiguobacterium</taxon>
    </lineage>
</organism>
<keyword evidence="13 14" id="KW-0961">Cell wall biogenesis/degradation</keyword>
<feature type="domain" description="ATP-grasp" evidence="18">
    <location>
        <begin position="99"/>
        <end position="300"/>
    </location>
</feature>
<evidence type="ECO:0000256" key="8">
    <source>
        <dbReference type="ARBA" id="ARBA00022840"/>
    </source>
</evidence>
<dbReference type="PROSITE" id="PS00844">
    <property type="entry name" value="DALA_DALA_LIGASE_2"/>
    <property type="match status" value="1"/>
</dbReference>
<evidence type="ECO:0000256" key="5">
    <source>
        <dbReference type="ARBA" id="ARBA00022598"/>
    </source>
</evidence>
<dbReference type="EC" id="6.3.2.4" evidence="14"/>
<dbReference type="InterPro" id="IPR011095">
    <property type="entry name" value="Dala_Dala_lig_C"/>
</dbReference>
<evidence type="ECO:0000256" key="15">
    <source>
        <dbReference type="PIRSR" id="PIRSR039102-1"/>
    </source>
</evidence>
<dbReference type="GO" id="GO:0071555">
    <property type="term" value="P:cell wall organization"/>
    <property type="evidence" value="ECO:0007669"/>
    <property type="project" value="UniProtKB-KW"/>
</dbReference>
<evidence type="ECO:0000256" key="14">
    <source>
        <dbReference type="HAMAP-Rule" id="MF_00047"/>
    </source>
</evidence>
<dbReference type="STRING" id="262543.Exig_1814"/>
<evidence type="ECO:0000256" key="7">
    <source>
        <dbReference type="ARBA" id="ARBA00022741"/>
    </source>
</evidence>
<dbReference type="GO" id="GO:0008360">
    <property type="term" value="P:regulation of cell shape"/>
    <property type="evidence" value="ECO:0007669"/>
    <property type="project" value="UniProtKB-KW"/>
</dbReference>
<sequence length="315" mass="34250">MKVAVLFGGISGEREVSLNSGKSVINALESKGHEVVAVDFHPERAEEILNLQVEAAVIALHGKYGEDGRVQALLEMAGIPYTGSGVLASALAMDKARSKVHFEKAGIRIARDVLVERGDDIEQKIKQWDAQFPCVVKPAQEGSSNGLTIAMDEQMLRQGIELAFQADDAVLIEQFIKGREVTVPVLGAKGQEKALPVIEIIPKNEFYDYESKYAIGGSEHICPAQFDEKTTQTLQEWAVLAHQVLGCAGYSRTDFLVPDEGAPVILETNTLPGMTSTSLFPDGARAVGIDYPELVETFIELAITRHESESASRKN</sequence>
<proteinExistence type="inferred from homology"/>
<keyword evidence="4 14" id="KW-0963">Cytoplasm</keyword>
<comment type="cofactor">
    <cofactor evidence="1">
        <name>Mn(2+)</name>
        <dbReference type="ChEBI" id="CHEBI:29035"/>
    </cofactor>
</comment>
<keyword evidence="7 17" id="KW-0547">Nucleotide-binding</keyword>
<dbReference type="FunFam" id="3.30.470.20:FF:000008">
    <property type="entry name" value="D-alanine--D-alanine ligase"/>
    <property type="match status" value="1"/>
</dbReference>
<evidence type="ECO:0000256" key="13">
    <source>
        <dbReference type="ARBA" id="ARBA00023316"/>
    </source>
</evidence>
<keyword evidence="6 16" id="KW-0479">Metal-binding</keyword>
<feature type="active site" evidence="15">
    <location>
        <position position="13"/>
    </location>
</feature>
<dbReference type="SMR" id="B1YI39"/>
<dbReference type="GO" id="GO:0005524">
    <property type="term" value="F:ATP binding"/>
    <property type="evidence" value="ECO:0007669"/>
    <property type="project" value="UniProtKB-UniRule"/>
</dbReference>
<keyword evidence="20" id="KW-1185">Reference proteome</keyword>
<reference evidence="19 20" key="1">
    <citation type="journal article" date="2006" name="Extremophiles">
        <title>Characterization of Exiguobacterium isolates from the Siberian permafrost. Description of Exiguobacterium sibiricum sp. nov.</title>
        <authorList>
            <person name="Rodrigues D.F."/>
            <person name="Goris J."/>
            <person name="Vishnivetskaya T."/>
            <person name="Gilichinsky D."/>
            <person name="Thomashow M.F."/>
            <person name="Tiedje J.M."/>
        </authorList>
    </citation>
    <scope>NUCLEOTIDE SEQUENCE [LARGE SCALE GENOMIC DNA]</scope>
    <source>
        <strain evidence="20">DSM 17290 / CIP 109462 / JCM 13490 / 255-15</strain>
    </source>
</reference>